<dbReference type="STRING" id="670580.A0A1X6NAG6"/>
<dbReference type="Pfam" id="PF03828">
    <property type="entry name" value="PAP_assoc"/>
    <property type="match status" value="1"/>
</dbReference>
<dbReference type="FunFam" id="1.10.1410.10:FF:000003">
    <property type="entry name" value="non-canonical poly(A) RNA polymerase PAPD7"/>
    <property type="match status" value="1"/>
</dbReference>
<feature type="compositionally biased region" description="Basic and acidic residues" evidence="5">
    <location>
        <begin position="530"/>
        <end position="551"/>
    </location>
</feature>
<dbReference type="GO" id="GO:0031499">
    <property type="term" value="C:TRAMP complex"/>
    <property type="evidence" value="ECO:0007669"/>
    <property type="project" value="TreeGrafter"/>
</dbReference>
<feature type="region of interest" description="Disordered" evidence="5">
    <location>
        <begin position="1104"/>
        <end position="1142"/>
    </location>
</feature>
<feature type="compositionally biased region" description="Basic and acidic residues" evidence="5">
    <location>
        <begin position="91"/>
        <end position="121"/>
    </location>
</feature>
<feature type="compositionally biased region" description="Polar residues" evidence="5">
    <location>
        <begin position="647"/>
        <end position="680"/>
    </location>
</feature>
<comment type="similarity">
    <text evidence="1">Belongs to the DNA polymerase type-B-like family.</text>
</comment>
<feature type="region of interest" description="Disordered" evidence="5">
    <location>
        <begin position="647"/>
        <end position="767"/>
    </location>
</feature>
<evidence type="ECO:0000256" key="3">
    <source>
        <dbReference type="ARBA" id="ARBA00022723"/>
    </source>
</evidence>
<dbReference type="PANTHER" id="PTHR23092">
    <property type="entry name" value="POLY(A) RNA POLYMERASE"/>
    <property type="match status" value="1"/>
</dbReference>
<organism evidence="8 9">
    <name type="scientific">Postia placenta MAD-698-R-SB12</name>
    <dbReference type="NCBI Taxonomy" id="670580"/>
    <lineage>
        <taxon>Eukaryota</taxon>
        <taxon>Fungi</taxon>
        <taxon>Dikarya</taxon>
        <taxon>Basidiomycota</taxon>
        <taxon>Agaricomycotina</taxon>
        <taxon>Agaricomycetes</taxon>
        <taxon>Polyporales</taxon>
        <taxon>Adustoporiaceae</taxon>
        <taxon>Rhodonia</taxon>
    </lineage>
</organism>
<feature type="compositionally biased region" description="Polar residues" evidence="5">
    <location>
        <begin position="1494"/>
        <end position="1504"/>
    </location>
</feature>
<dbReference type="GO" id="GO:0005730">
    <property type="term" value="C:nucleolus"/>
    <property type="evidence" value="ECO:0007669"/>
    <property type="project" value="TreeGrafter"/>
</dbReference>
<evidence type="ECO:0000256" key="4">
    <source>
        <dbReference type="ARBA" id="ARBA00022842"/>
    </source>
</evidence>
<dbReference type="CDD" id="cd05402">
    <property type="entry name" value="NT_PAP_TUTase"/>
    <property type="match status" value="1"/>
</dbReference>
<feature type="compositionally biased region" description="Polar residues" evidence="5">
    <location>
        <begin position="1221"/>
        <end position="1238"/>
    </location>
</feature>
<keyword evidence="3" id="KW-0479">Metal-binding</keyword>
<evidence type="ECO:0000313" key="8">
    <source>
        <dbReference type="EMBL" id="OSX65510.1"/>
    </source>
</evidence>
<reference evidence="8 9" key="1">
    <citation type="submission" date="2017-04" db="EMBL/GenBank/DDBJ databases">
        <title>Genome Sequence of the Model Brown-Rot Fungus Postia placenta SB12.</title>
        <authorList>
            <consortium name="DOE Joint Genome Institute"/>
            <person name="Gaskell J."/>
            <person name="Kersten P."/>
            <person name="Larrondo L.F."/>
            <person name="Canessa P."/>
            <person name="Martinez D."/>
            <person name="Hibbett D."/>
            <person name="Schmoll M."/>
            <person name="Kubicek C.P."/>
            <person name="Martinez A.T."/>
            <person name="Yadav J."/>
            <person name="Master E."/>
            <person name="Magnuson J.K."/>
            <person name="James T."/>
            <person name="Yaver D."/>
            <person name="Berka R."/>
            <person name="Labutti K."/>
            <person name="Lipzen A."/>
            <person name="Aerts A."/>
            <person name="Barry K."/>
            <person name="Henrissat B."/>
            <person name="Blanchette R."/>
            <person name="Grigoriev I."/>
            <person name="Cullen D."/>
        </authorList>
    </citation>
    <scope>NUCLEOTIDE SEQUENCE [LARGE SCALE GENOMIC DNA]</scope>
    <source>
        <strain evidence="8 9">MAD-698-R-SB12</strain>
    </source>
</reference>
<dbReference type="GO" id="GO:0046872">
    <property type="term" value="F:metal ion binding"/>
    <property type="evidence" value="ECO:0007669"/>
    <property type="project" value="UniProtKB-KW"/>
</dbReference>
<protein>
    <recommendedName>
        <fullName evidence="2">polynucleotide adenylyltransferase</fullName>
        <ecNumber evidence="2">2.7.7.19</ecNumber>
    </recommendedName>
</protein>
<feature type="region of interest" description="Disordered" evidence="5">
    <location>
        <begin position="1469"/>
        <end position="1512"/>
    </location>
</feature>
<keyword evidence="4" id="KW-0460">Magnesium</keyword>
<keyword evidence="9" id="KW-1185">Reference proteome</keyword>
<dbReference type="PANTHER" id="PTHR23092:SF15">
    <property type="entry name" value="INACTIVE NON-CANONICAL POLY(A) RNA POLYMERASE PROTEIN TRF4-2-RELATED"/>
    <property type="match status" value="1"/>
</dbReference>
<dbReference type="RefSeq" id="XP_024342304.1">
    <property type="nucleotide sequence ID" value="XM_024484450.1"/>
</dbReference>
<dbReference type="InterPro" id="IPR054708">
    <property type="entry name" value="MTPAP-like_central"/>
</dbReference>
<gene>
    <name evidence="8" type="ORF">POSPLADRAFT_1134232</name>
</gene>
<dbReference type="SUPFAM" id="SSF81301">
    <property type="entry name" value="Nucleotidyltransferase"/>
    <property type="match status" value="1"/>
</dbReference>
<dbReference type="Proteomes" id="UP000194127">
    <property type="component" value="Unassembled WGS sequence"/>
</dbReference>
<feature type="compositionally biased region" description="Low complexity" evidence="5">
    <location>
        <begin position="1475"/>
        <end position="1493"/>
    </location>
</feature>
<feature type="compositionally biased region" description="Low complexity" evidence="5">
    <location>
        <begin position="1322"/>
        <end position="1336"/>
    </location>
</feature>
<feature type="region of interest" description="Disordered" evidence="5">
    <location>
        <begin position="486"/>
        <end position="588"/>
    </location>
</feature>
<name>A0A1X6NAG6_9APHY</name>
<proteinExistence type="inferred from homology"/>
<evidence type="ECO:0000259" key="6">
    <source>
        <dbReference type="Pfam" id="PF03828"/>
    </source>
</evidence>
<evidence type="ECO:0000256" key="5">
    <source>
        <dbReference type="SAM" id="MobiDB-lite"/>
    </source>
</evidence>
<feature type="compositionally biased region" description="Basic and acidic residues" evidence="5">
    <location>
        <begin position="48"/>
        <end position="71"/>
    </location>
</feature>
<evidence type="ECO:0000256" key="2">
    <source>
        <dbReference type="ARBA" id="ARBA00012388"/>
    </source>
</evidence>
<feature type="compositionally biased region" description="Polar residues" evidence="5">
    <location>
        <begin position="753"/>
        <end position="763"/>
    </location>
</feature>
<dbReference type="InterPro" id="IPR043519">
    <property type="entry name" value="NT_sf"/>
</dbReference>
<sequence>MPSSLKPPSSRNTPESQTPATPSENRRARRRREKERRDAEAGPSNSNTKEEVETSVDRKTDAESYSSEKQKNLFQETDFIPFTFSDDDEPKEPKTPVREWDKGKGRAYERDSSARKRKVEEYDPNDGYANKQQRIAAASRKAPWVANVDWDSCTNVAEMLHRDVEAFVKYISPTPEEDEVRSLVVTLISRAVTRAFPDAQVLPFGSYETKLYLPIGNKESVLHALANTVKRAGITDRVKIIAKAKVPIVKFVTTHGHFSVDISVNQGNGVTAGKMIKHYLAELPALRSLILVIKSFLSQRSMNEVYTGGLGSYSIVCLAISFLQMHPKIRRGEIDPSRNLGVLVMEFFELYGCYFNYHEVGISLLDGGTYFNKAERGWLDYGQPKLLSIEDPGDPTNDISRGSYGIVKVRTTLAGAHGIMTAAAYMQAGIMSSKRNGRHTRLRDNYDFEEMSILASVMGVTQETINHRRLVQEVYDRRILHRMVGVTPQARSSAPAGPKAMNGKTRASRDDKMKKVWEEADVDLQGSDDDGVKEAGVDEEESRYQIDDRRQSSKKRQKRERPKDVPLVFTSDDEDGEDVNEDEGYDESHEYSHYDVLDGAGGSAADTRYGVAEGTKRKRDFWLSKGFTAKPIRVSGPVAGRPRFPSSSLSFISNQRNAGSSNLEHNKQSATVNTQRTTGSLRDKIASFEKQGAVPVPRGSFGLGAPPVDDGSSRRRGELMGNRVPGLSRPMAPVPGHPSRAVSPEIAGGRRSVSASGPQTLSPQFRPLSPTFTEDDDTFLHDVAPLGADNGSTLPRHPSTSLNAHATRRSVSDVLPQTGGTHLFAEALPESDEGSDTLAPAIVVSNRSESVNLGDATPSVAADASFGVSVTVDDTPTEVIGEQLAISPVVVNPDGDELLQLQTAPKDVRSASVPPVELEQTSEDGNQARLPSTPSTETISVVFKKDTSVQSEVSVGPSLPLHDSEDDGGDASLEGDMVSMTDRTSATSSKVSTPSDIAVFPSIEPAKRFSAMIAEGDEVADQSLALDTSEAIIVTEPARIVSPIVTRAKLIPVPQGLSPVSSPSNSVPAARPVGPIQPSPAQYVEPSLTPKTTTGSFRAVVHRKAAGGSSGEPHYHSTGPITRPPPLKLSVAEPPQSPGFSDLADLLADAARLEQQLSGIGSPRKALEVNVVEAPSTPERKPSPEPESEPEPEPKTPQRRPLSIRLSSPEPIQQVLETAEDSSSSQYNSPQEFPSTPELQIPEPVTPPAQDRRRSRIVSDTPPPVPPKSPRPRYFSTLLSRKPSAANGMLSMPGAYPRNSVCSEMSEESVFVATPPSPRFESVGSDTSSVRSSSKSWKMPKKGLSRATSFADRLWHKKGNRNTVIIASPGKQHLNVGRPSQEEALNPAYLEDDNHLSPGTVPRHAPPQPPAVPKLDLSPMPRPQGPSAGADRPTSWVSISSTGSGGLDSALFDAFPSVPSDVPAFAAHTQYSDHPSSLSPAGYSGPSAPAANSRWSSPPAQSSHQKGHSSFL</sequence>
<dbReference type="InterPro" id="IPR045862">
    <property type="entry name" value="Trf4-like"/>
</dbReference>
<dbReference type="EMBL" id="KZ110593">
    <property type="protein sequence ID" value="OSX65510.1"/>
    <property type="molecule type" value="Genomic_DNA"/>
</dbReference>
<dbReference type="SUPFAM" id="SSF81631">
    <property type="entry name" value="PAP/OAS1 substrate-binding domain"/>
    <property type="match status" value="1"/>
</dbReference>
<evidence type="ECO:0000259" key="7">
    <source>
        <dbReference type="Pfam" id="PF22600"/>
    </source>
</evidence>
<dbReference type="GO" id="GO:0003729">
    <property type="term" value="F:mRNA binding"/>
    <property type="evidence" value="ECO:0007669"/>
    <property type="project" value="TreeGrafter"/>
</dbReference>
<dbReference type="Gene3D" id="3.30.460.10">
    <property type="entry name" value="Beta Polymerase, domain 2"/>
    <property type="match status" value="1"/>
</dbReference>
<feature type="domain" description="PAP-associated" evidence="6">
    <location>
        <begin position="339"/>
        <end position="397"/>
    </location>
</feature>
<feature type="compositionally biased region" description="Basic and acidic residues" evidence="5">
    <location>
        <begin position="507"/>
        <end position="518"/>
    </location>
</feature>
<dbReference type="GO" id="GO:0010605">
    <property type="term" value="P:negative regulation of macromolecule metabolic process"/>
    <property type="evidence" value="ECO:0007669"/>
    <property type="project" value="UniProtKB-ARBA"/>
</dbReference>
<evidence type="ECO:0000256" key="1">
    <source>
        <dbReference type="ARBA" id="ARBA00008593"/>
    </source>
</evidence>
<feature type="region of interest" description="Disordered" evidence="5">
    <location>
        <begin position="1363"/>
        <end position="1442"/>
    </location>
</feature>
<dbReference type="Pfam" id="PF22600">
    <property type="entry name" value="MTPAP-like_central"/>
    <property type="match status" value="1"/>
</dbReference>
<feature type="compositionally biased region" description="Acidic residues" evidence="5">
    <location>
        <begin position="519"/>
        <end position="529"/>
    </location>
</feature>
<dbReference type="InterPro" id="IPR002058">
    <property type="entry name" value="PAP_assoc"/>
</dbReference>
<dbReference type="EC" id="2.7.7.19" evidence="2"/>
<feature type="compositionally biased region" description="Acidic residues" evidence="5">
    <location>
        <begin position="571"/>
        <end position="585"/>
    </location>
</feature>
<feature type="compositionally biased region" description="Polar residues" evidence="5">
    <location>
        <begin position="923"/>
        <end position="935"/>
    </location>
</feature>
<dbReference type="GO" id="GO:0031123">
    <property type="term" value="P:RNA 3'-end processing"/>
    <property type="evidence" value="ECO:0007669"/>
    <property type="project" value="TreeGrafter"/>
</dbReference>
<dbReference type="GeneID" id="36329399"/>
<feature type="compositionally biased region" description="Polar residues" evidence="5">
    <location>
        <begin position="1"/>
        <end position="23"/>
    </location>
</feature>
<accession>A0A1X6NAG6</accession>
<feature type="region of interest" description="Disordered" evidence="5">
    <location>
        <begin position="1164"/>
        <end position="1275"/>
    </location>
</feature>
<feature type="region of interest" description="Disordered" evidence="5">
    <location>
        <begin position="903"/>
        <end position="935"/>
    </location>
</feature>
<dbReference type="GO" id="GO:0043634">
    <property type="term" value="P:polyadenylation-dependent ncRNA catabolic process"/>
    <property type="evidence" value="ECO:0007669"/>
    <property type="project" value="TreeGrafter"/>
</dbReference>
<dbReference type="OrthoDB" id="273917at2759"/>
<feature type="region of interest" description="Disordered" evidence="5">
    <location>
        <begin position="1"/>
        <end position="126"/>
    </location>
</feature>
<feature type="region of interest" description="Disordered" evidence="5">
    <location>
        <begin position="952"/>
        <end position="976"/>
    </location>
</feature>
<feature type="region of interest" description="Disordered" evidence="5">
    <location>
        <begin position="1313"/>
        <end position="1343"/>
    </location>
</feature>
<evidence type="ECO:0000313" key="9">
    <source>
        <dbReference type="Proteomes" id="UP000194127"/>
    </source>
</evidence>
<feature type="domain" description="Poly(A) RNA polymerase mitochondrial-like central palm" evidence="7">
    <location>
        <begin position="160"/>
        <end position="280"/>
    </location>
</feature>
<dbReference type="Gene3D" id="1.10.1410.10">
    <property type="match status" value="1"/>
</dbReference>
<dbReference type="GO" id="GO:1990817">
    <property type="term" value="F:poly(A) RNA polymerase activity"/>
    <property type="evidence" value="ECO:0007669"/>
    <property type="project" value="UniProtKB-EC"/>
</dbReference>